<dbReference type="Proteomes" id="UP000060016">
    <property type="component" value="Chromosome"/>
</dbReference>
<sequence>MAWIREWDVLERVDPSSVTDNAFCSIRRQNKFVLNGKNNAAVSFLHDLEKLINHYLIRGDLTLTRENGSEEHHVILVDERLTVGISDLGDEDARIDLDITPLLRIKGAQAHEIATRMASLGSGENRPEKRIRDLE</sequence>
<name>A0A0K1RBV0_9CORY</name>
<accession>A0A0K1RBV0</accession>
<dbReference type="EMBL" id="CP012342">
    <property type="protein sequence ID" value="AKV58884.1"/>
    <property type="molecule type" value="Genomic_DNA"/>
</dbReference>
<proteinExistence type="predicted"/>
<dbReference type="RefSeq" id="WP_052205139.1">
    <property type="nucleotide sequence ID" value="NZ_CP012342.1"/>
</dbReference>
<gene>
    <name evidence="1" type="ORF">AK829_06555</name>
</gene>
<evidence type="ECO:0000313" key="1">
    <source>
        <dbReference type="EMBL" id="AKV58884.1"/>
    </source>
</evidence>
<organism evidence="1 2">
    <name type="scientific">Corynebacterium riegelii</name>
    <dbReference type="NCBI Taxonomy" id="156976"/>
    <lineage>
        <taxon>Bacteria</taxon>
        <taxon>Bacillati</taxon>
        <taxon>Actinomycetota</taxon>
        <taxon>Actinomycetes</taxon>
        <taxon>Mycobacteriales</taxon>
        <taxon>Corynebacteriaceae</taxon>
        <taxon>Corynebacterium</taxon>
    </lineage>
</organism>
<evidence type="ECO:0000313" key="2">
    <source>
        <dbReference type="Proteomes" id="UP000060016"/>
    </source>
</evidence>
<keyword evidence="2" id="KW-1185">Reference proteome</keyword>
<protein>
    <submittedName>
        <fullName evidence="1">Uncharacterized protein</fullName>
    </submittedName>
</protein>
<dbReference type="STRING" id="156976.AK829_06555"/>
<reference evidence="1 2" key="1">
    <citation type="submission" date="2015-08" db="EMBL/GenBank/DDBJ databases">
        <authorList>
            <person name="Babu N.S."/>
            <person name="Beckwith C.J."/>
            <person name="Beseler K.G."/>
            <person name="Brison A."/>
            <person name="Carone J.V."/>
            <person name="Caskin T.P."/>
            <person name="Diamond M."/>
            <person name="Durham M.E."/>
            <person name="Foxe J.M."/>
            <person name="Go M."/>
            <person name="Henderson B.A."/>
            <person name="Jones I.B."/>
            <person name="McGettigan J.A."/>
            <person name="Micheletti S.J."/>
            <person name="Nasrallah M.E."/>
            <person name="Ortiz D."/>
            <person name="Piller C.R."/>
            <person name="Privatt S.R."/>
            <person name="Schneider S.L."/>
            <person name="Sharp S."/>
            <person name="Smith T.C."/>
            <person name="Stanton J.D."/>
            <person name="Ullery H.E."/>
            <person name="Wilson R.J."/>
            <person name="Serrano M.G."/>
            <person name="Buck G."/>
            <person name="Lee V."/>
            <person name="Wang Y."/>
            <person name="Carvalho R."/>
            <person name="Voegtly L."/>
            <person name="Shi R."/>
            <person name="Duckworth R."/>
            <person name="Johnson A."/>
            <person name="Loviza R."/>
            <person name="Walstead R."/>
            <person name="Shah Z."/>
            <person name="Kiflezghi M."/>
            <person name="Wade K."/>
            <person name="Ball S.L."/>
            <person name="Bradley K.W."/>
            <person name="Asai D.J."/>
            <person name="Bowman C.A."/>
            <person name="Russell D.A."/>
            <person name="Pope W.H."/>
            <person name="Jacobs-Sera D."/>
            <person name="Hendrix R.W."/>
            <person name="Hatfull G.F."/>
        </authorList>
    </citation>
    <scope>NUCLEOTIDE SEQUENCE [LARGE SCALE GENOMIC DNA]</scope>
    <source>
        <strain evidence="1 2">PUDD_83A45</strain>
    </source>
</reference>
<dbReference type="KEGG" id="crie:AK829_06555"/>
<dbReference type="AlphaFoldDB" id="A0A0K1RBV0"/>